<dbReference type="AlphaFoldDB" id="A0A3M3AP30"/>
<organism evidence="1 2">
    <name type="scientific">Pseudomonas syringae pv. maculicola</name>
    <dbReference type="NCBI Taxonomy" id="59511"/>
    <lineage>
        <taxon>Bacteria</taxon>
        <taxon>Pseudomonadati</taxon>
        <taxon>Pseudomonadota</taxon>
        <taxon>Gammaproteobacteria</taxon>
        <taxon>Pseudomonadales</taxon>
        <taxon>Pseudomonadaceae</taxon>
        <taxon>Pseudomonas</taxon>
    </lineage>
</organism>
<dbReference type="Proteomes" id="UP000282378">
    <property type="component" value="Unassembled WGS sequence"/>
</dbReference>
<proteinExistence type="predicted"/>
<comment type="caution">
    <text evidence="1">The sequence shown here is derived from an EMBL/GenBank/DDBJ whole genome shotgun (WGS) entry which is preliminary data.</text>
</comment>
<feature type="non-terminal residue" evidence="1">
    <location>
        <position position="50"/>
    </location>
</feature>
<accession>A0A3M3AP30</accession>
<reference evidence="1 2" key="1">
    <citation type="submission" date="2018-08" db="EMBL/GenBank/DDBJ databases">
        <title>Recombination of ecologically and evolutionarily significant loci maintains genetic cohesion in the Pseudomonas syringae species complex.</title>
        <authorList>
            <person name="Dillon M."/>
            <person name="Thakur S."/>
            <person name="Almeida R.N.D."/>
            <person name="Weir B.S."/>
            <person name="Guttman D.S."/>
        </authorList>
    </citation>
    <scope>NUCLEOTIDE SEQUENCE [LARGE SCALE GENOMIC DNA]</scope>
    <source>
        <strain evidence="1 2">88_10</strain>
    </source>
</reference>
<sequence>MTTSTSVHSNAFNFMSYLQSGVDPRTGQYTVSINLPEVKSNGLRGPVVPL</sequence>
<gene>
    <name evidence="1" type="ORF">APX70_03361</name>
</gene>
<name>A0A3M3AP30_PSEYM</name>
<evidence type="ECO:0000313" key="1">
    <source>
        <dbReference type="EMBL" id="RMM02132.1"/>
    </source>
</evidence>
<protein>
    <submittedName>
        <fullName evidence="1">YD repeat protein</fullName>
    </submittedName>
</protein>
<evidence type="ECO:0000313" key="2">
    <source>
        <dbReference type="Proteomes" id="UP000282378"/>
    </source>
</evidence>
<dbReference type="EMBL" id="RBNL01000435">
    <property type="protein sequence ID" value="RMM02132.1"/>
    <property type="molecule type" value="Genomic_DNA"/>
</dbReference>